<sequence>MAGTLQYIQKQELPSLHACHCTDIYSKIALCRISNLKEVGVGLALEYE</sequence>
<evidence type="ECO:0000313" key="1">
    <source>
        <dbReference type="EMBL" id="SHJ30410.1"/>
    </source>
</evidence>
<proteinExistence type="predicted"/>
<keyword evidence="2" id="KW-1185">Reference proteome</keyword>
<dbReference type="AlphaFoldDB" id="A0A1M6I7J4"/>
<organism evidence="1 2">
    <name type="scientific">Geosporobacter subterraneus DSM 17957</name>
    <dbReference type="NCBI Taxonomy" id="1121919"/>
    <lineage>
        <taxon>Bacteria</taxon>
        <taxon>Bacillati</taxon>
        <taxon>Bacillota</taxon>
        <taxon>Clostridia</taxon>
        <taxon>Peptostreptococcales</taxon>
        <taxon>Thermotaleaceae</taxon>
        <taxon>Geosporobacter</taxon>
    </lineage>
</organism>
<dbReference type="RefSeq" id="WP_242946262.1">
    <property type="nucleotide sequence ID" value="NZ_FQZV01000020.1"/>
</dbReference>
<dbReference type="STRING" id="1121919.SAMN02745975_01749"/>
<dbReference type="Proteomes" id="UP000184536">
    <property type="component" value="Unassembled WGS sequence"/>
</dbReference>
<dbReference type="EMBL" id="FQZV01000020">
    <property type="protein sequence ID" value="SHJ30410.1"/>
    <property type="molecule type" value="Genomic_DNA"/>
</dbReference>
<reference evidence="2" key="1">
    <citation type="submission" date="2016-11" db="EMBL/GenBank/DDBJ databases">
        <authorList>
            <person name="Varghese N."/>
            <person name="Submissions S."/>
        </authorList>
    </citation>
    <scope>NUCLEOTIDE SEQUENCE [LARGE SCALE GENOMIC DNA]</scope>
    <source>
        <strain evidence="2">DSM 17957</strain>
    </source>
</reference>
<protein>
    <submittedName>
        <fullName evidence="1">7,8-dihydropterin-6-yl-methyl-4-(Beta-D-ribofuranosyl)aminobenzene 5'-phosphate synthase</fullName>
    </submittedName>
</protein>
<accession>A0A1M6I7J4</accession>
<name>A0A1M6I7J4_9FIRM</name>
<evidence type="ECO:0000313" key="2">
    <source>
        <dbReference type="Proteomes" id="UP000184536"/>
    </source>
</evidence>
<gene>
    <name evidence="1" type="ORF">SAMN02745975_01749</name>
</gene>